<dbReference type="InterPro" id="IPR027385">
    <property type="entry name" value="Beta-barrel_OMP"/>
</dbReference>
<dbReference type="OrthoDB" id="945117at2"/>
<gene>
    <name evidence="3" type="ORF">SAMN05444359_12316</name>
</gene>
<dbReference type="Proteomes" id="UP000199021">
    <property type="component" value="Unassembled WGS sequence"/>
</dbReference>
<organism evidence="3 4">
    <name type="scientific">Neolewinella agarilytica</name>
    <dbReference type="NCBI Taxonomy" id="478744"/>
    <lineage>
        <taxon>Bacteria</taxon>
        <taxon>Pseudomonadati</taxon>
        <taxon>Bacteroidota</taxon>
        <taxon>Saprospiria</taxon>
        <taxon>Saprospirales</taxon>
        <taxon>Lewinellaceae</taxon>
        <taxon>Neolewinella</taxon>
    </lineage>
</organism>
<sequence>MHRLLTLCFVLFSISLSAQYERGNWYLSGNSAIDAGNQSTVAGSDFLPPSASRTGLFLLDRLLVGGNVLNPAIFVRYYQSLKPQSRLSAFAELNLAGNFSSRWGGIINYQPAIGLEYQLSADVLLSAKLQATISGGAVIRQSLQFGVNTVIGRSGLAPGQNHLSKGSIFIDPNIGEITLGHYNPSSGQLGWLNYNLHFGGGIMLSDRVSLNGSLSASNYRSEFYYSNTPSLYKTTTIAADLGLRYFLTGKGKFRPYVGAGLNAQYQSRIVDYEDSGRVDEREEHLGLSPYLKLGTLFFLSDNVALDASLEYNFRDNTASRAAASQLGLGVGVKIFLGGKKER</sequence>
<protein>
    <submittedName>
        <fullName evidence="3">Outer membrane protein beta-barrel domain-containing protein</fullName>
    </submittedName>
</protein>
<keyword evidence="4" id="KW-1185">Reference proteome</keyword>
<evidence type="ECO:0000313" key="3">
    <source>
        <dbReference type="EMBL" id="SER06825.1"/>
    </source>
</evidence>
<reference evidence="4" key="1">
    <citation type="submission" date="2016-10" db="EMBL/GenBank/DDBJ databases">
        <authorList>
            <person name="Varghese N."/>
            <person name="Submissions S."/>
        </authorList>
    </citation>
    <scope>NUCLEOTIDE SEQUENCE [LARGE SCALE GENOMIC DNA]</scope>
    <source>
        <strain evidence="4">DSM 24740</strain>
    </source>
</reference>
<accession>A0A1H9L6N6</accession>
<proteinExistence type="predicted"/>
<dbReference type="Pfam" id="PF13505">
    <property type="entry name" value="OMP_b-brl"/>
    <property type="match status" value="1"/>
</dbReference>
<dbReference type="InParanoid" id="A0A1H9L6N6"/>
<name>A0A1H9L6N6_9BACT</name>
<dbReference type="EMBL" id="FOFB01000023">
    <property type="protein sequence ID" value="SER06825.1"/>
    <property type="molecule type" value="Genomic_DNA"/>
</dbReference>
<dbReference type="SUPFAM" id="SSF56925">
    <property type="entry name" value="OMPA-like"/>
    <property type="match status" value="1"/>
</dbReference>
<dbReference type="AlphaFoldDB" id="A0A1H9L6N6"/>
<dbReference type="InterPro" id="IPR011250">
    <property type="entry name" value="OMP/PagP_B-barrel"/>
</dbReference>
<keyword evidence="1" id="KW-0732">Signal</keyword>
<dbReference type="RefSeq" id="WP_090171376.1">
    <property type="nucleotide sequence ID" value="NZ_FOFB01000023.1"/>
</dbReference>
<evidence type="ECO:0000259" key="2">
    <source>
        <dbReference type="Pfam" id="PF13505"/>
    </source>
</evidence>
<dbReference type="STRING" id="478744.SAMN05444359_12316"/>
<evidence type="ECO:0000313" key="4">
    <source>
        <dbReference type="Proteomes" id="UP000199021"/>
    </source>
</evidence>
<evidence type="ECO:0000256" key="1">
    <source>
        <dbReference type="ARBA" id="ARBA00022729"/>
    </source>
</evidence>
<feature type="domain" description="Outer membrane protein beta-barrel" evidence="2">
    <location>
        <begin position="177"/>
        <end position="332"/>
    </location>
</feature>
<dbReference type="Gene3D" id="2.40.160.20">
    <property type="match status" value="1"/>
</dbReference>